<organism evidence="11 12">
    <name type="scientific">Candidatus Protofrankia datiscae</name>
    <dbReference type="NCBI Taxonomy" id="2716812"/>
    <lineage>
        <taxon>Bacteria</taxon>
        <taxon>Bacillati</taxon>
        <taxon>Actinomycetota</taxon>
        <taxon>Actinomycetes</taxon>
        <taxon>Frankiales</taxon>
        <taxon>Frankiaceae</taxon>
        <taxon>Protofrankia</taxon>
    </lineage>
</organism>
<feature type="domain" description="Tryptophan synthase beta chain-like PALP" evidence="10">
    <location>
        <begin position="90"/>
        <end position="374"/>
    </location>
</feature>
<protein>
    <recommendedName>
        <fullName evidence="4">threonine ammonia-lyase</fullName>
        <ecNumber evidence="4">4.3.1.19</ecNumber>
    </recommendedName>
    <alternativeName>
        <fullName evidence="8">Threonine deaminase</fullName>
    </alternativeName>
</protein>
<feature type="compositionally biased region" description="Low complexity" evidence="9">
    <location>
        <begin position="28"/>
        <end position="43"/>
    </location>
</feature>
<dbReference type="GO" id="GO:0030170">
    <property type="term" value="F:pyridoxal phosphate binding"/>
    <property type="evidence" value="ECO:0007669"/>
    <property type="project" value="InterPro"/>
</dbReference>
<dbReference type="HOGENOM" id="CLU_021152_4_2_11"/>
<evidence type="ECO:0000256" key="5">
    <source>
        <dbReference type="ARBA" id="ARBA00022898"/>
    </source>
</evidence>
<dbReference type="InterPro" id="IPR000634">
    <property type="entry name" value="Ser/Thr_deHydtase_PyrdxlP-BS"/>
</dbReference>
<dbReference type="SUPFAM" id="SSF53686">
    <property type="entry name" value="Tryptophan synthase beta subunit-like PLP-dependent enzymes"/>
    <property type="match status" value="1"/>
</dbReference>
<comment type="function">
    <text evidence="7">Catalyzes the anaerobic formation of alpha-ketobutyrate and ammonia from threonine in a two-step reaction. The first step involved a dehydration of threonine and a production of enamine intermediates (aminocrotonate), which tautomerizes to its imine form (iminobutyrate). Both intermediates are unstable and short-lived. The second step is the nonenzymatic hydrolysis of the enamine/imine intermediates to form 2-ketobutyrate and free ammonia. In the low water environment of the cell, the second step is accelerated by RidA.</text>
</comment>
<evidence type="ECO:0000256" key="7">
    <source>
        <dbReference type="ARBA" id="ARBA00025527"/>
    </source>
</evidence>
<evidence type="ECO:0000256" key="8">
    <source>
        <dbReference type="ARBA" id="ARBA00031427"/>
    </source>
</evidence>
<evidence type="ECO:0000313" key="12">
    <source>
        <dbReference type="Proteomes" id="UP000001549"/>
    </source>
</evidence>
<keyword evidence="5" id="KW-0663">Pyridoxal phosphate</keyword>
<evidence type="ECO:0000256" key="1">
    <source>
        <dbReference type="ARBA" id="ARBA00001274"/>
    </source>
</evidence>
<dbReference type="PANTHER" id="PTHR48078">
    <property type="entry name" value="THREONINE DEHYDRATASE, MITOCHONDRIAL-RELATED"/>
    <property type="match status" value="1"/>
</dbReference>
<dbReference type="STRING" id="656024.FsymDg_3899"/>
<reference evidence="11 12" key="1">
    <citation type="submission" date="2011-05" db="EMBL/GenBank/DDBJ databases">
        <title>Complete sequence of chromosome of Frankia symbiont of Datisca glomerata.</title>
        <authorList>
            <consortium name="US DOE Joint Genome Institute"/>
            <person name="Lucas S."/>
            <person name="Han J."/>
            <person name="Lapidus A."/>
            <person name="Cheng J.-F."/>
            <person name="Goodwin L."/>
            <person name="Pitluck S."/>
            <person name="Peters L."/>
            <person name="Mikhailova N."/>
            <person name="Chertkov O."/>
            <person name="Teshima H."/>
            <person name="Han C."/>
            <person name="Tapia R."/>
            <person name="Land M."/>
            <person name="Hauser L."/>
            <person name="Kyrpides N."/>
            <person name="Ivanova N."/>
            <person name="Pagani I."/>
            <person name="Berry A."/>
            <person name="Pawlowski K."/>
            <person name="Persson T."/>
            <person name="Vanden Heuvel B."/>
            <person name="Benson D."/>
            <person name="Woyke T."/>
        </authorList>
    </citation>
    <scope>NUCLEOTIDE SEQUENCE [LARGE SCALE GENOMIC DNA]</scope>
    <source>
        <strain evidence="12">4085684</strain>
    </source>
</reference>
<dbReference type="EC" id="4.3.1.19" evidence="4"/>
<comment type="catalytic activity">
    <reaction evidence="1">
        <text>L-threonine = 2-oxobutanoate + NH4(+)</text>
        <dbReference type="Rhea" id="RHEA:22108"/>
        <dbReference type="ChEBI" id="CHEBI:16763"/>
        <dbReference type="ChEBI" id="CHEBI:28938"/>
        <dbReference type="ChEBI" id="CHEBI:57926"/>
        <dbReference type="EC" id="4.3.1.19"/>
    </reaction>
</comment>
<keyword evidence="6" id="KW-0456">Lyase</keyword>
<feature type="region of interest" description="Disordered" evidence="9">
    <location>
        <begin position="1"/>
        <end position="65"/>
    </location>
</feature>
<evidence type="ECO:0000313" key="11">
    <source>
        <dbReference type="EMBL" id="AEH11174.1"/>
    </source>
</evidence>
<gene>
    <name evidence="11" type="ordered locus">FsymDg_3899</name>
</gene>
<dbReference type="RefSeq" id="WP_013875052.1">
    <property type="nucleotide sequence ID" value="NC_015656.1"/>
</dbReference>
<evidence type="ECO:0000256" key="9">
    <source>
        <dbReference type="SAM" id="MobiDB-lite"/>
    </source>
</evidence>
<dbReference type="InterPro" id="IPR050147">
    <property type="entry name" value="Ser/Thr_Dehydratase"/>
</dbReference>
<dbReference type="GO" id="GO:0006565">
    <property type="term" value="P:L-serine catabolic process"/>
    <property type="evidence" value="ECO:0007669"/>
    <property type="project" value="TreeGrafter"/>
</dbReference>
<sequence length="398" mass="39805">MRQPTENPTCTTSDKTETTGKTGKTRTGKTGAACPAAGTACATGKDDNDVPPRSVTPAAAAGSAGGADGAWAVGCDAIDVTAAAVVLAPVLRRTRVTPSSHLSRLTGVPVWLKCENEQRTASFKLRGAFARLALADPAVRALGVVAASAGNHAQGVAYAAAHFGVPATIFVPAGASPVKVARTRRLGARVEHVHGGIDAALLAAEATVRGHGGLLVHPFDDPTVIAGQGTIGLELTEQIPGLRTVLVGIGGGGLISGIAAAIRQRRRDVRVIGVQAAGAPAFALSWRAGRPVRVPAATIADGIAVRTPGTLTLALATALVDDVITVDEDALWEAMVALLCADGQTVEPAGAAGTAALLRHPELAQGPTAVVLSGGNIDPVTAGRVRALAAGPLGIPAA</sequence>
<accession>F8B621</accession>
<evidence type="ECO:0000256" key="4">
    <source>
        <dbReference type="ARBA" id="ARBA00012096"/>
    </source>
</evidence>
<comment type="similarity">
    <text evidence="3">Belongs to the serine/threonine dehydratase family.</text>
</comment>
<dbReference type="GO" id="GO:0003941">
    <property type="term" value="F:L-serine ammonia-lyase activity"/>
    <property type="evidence" value="ECO:0007669"/>
    <property type="project" value="TreeGrafter"/>
</dbReference>
<evidence type="ECO:0000259" key="10">
    <source>
        <dbReference type="Pfam" id="PF00291"/>
    </source>
</evidence>
<comment type="cofactor">
    <cofactor evidence="2">
        <name>pyridoxal 5'-phosphate</name>
        <dbReference type="ChEBI" id="CHEBI:597326"/>
    </cofactor>
</comment>
<evidence type="ECO:0000256" key="6">
    <source>
        <dbReference type="ARBA" id="ARBA00023239"/>
    </source>
</evidence>
<proteinExistence type="inferred from homology"/>
<dbReference type="GO" id="GO:0006567">
    <property type="term" value="P:L-threonine catabolic process"/>
    <property type="evidence" value="ECO:0007669"/>
    <property type="project" value="TreeGrafter"/>
</dbReference>
<dbReference type="GO" id="GO:0004794">
    <property type="term" value="F:threonine deaminase activity"/>
    <property type="evidence" value="ECO:0007669"/>
    <property type="project" value="UniProtKB-EC"/>
</dbReference>
<dbReference type="PROSITE" id="PS00165">
    <property type="entry name" value="DEHYDRATASE_SER_THR"/>
    <property type="match status" value="1"/>
</dbReference>
<evidence type="ECO:0000256" key="3">
    <source>
        <dbReference type="ARBA" id="ARBA00010869"/>
    </source>
</evidence>
<dbReference type="Gene3D" id="3.40.50.1100">
    <property type="match status" value="2"/>
</dbReference>
<keyword evidence="12" id="KW-1185">Reference proteome</keyword>
<dbReference type="KEGG" id="fsy:FsymDg_3899"/>
<dbReference type="FunFam" id="3.40.50.1100:FF:000005">
    <property type="entry name" value="Threonine dehydratase catabolic"/>
    <property type="match status" value="1"/>
</dbReference>
<dbReference type="GO" id="GO:0009097">
    <property type="term" value="P:isoleucine biosynthetic process"/>
    <property type="evidence" value="ECO:0007669"/>
    <property type="project" value="TreeGrafter"/>
</dbReference>
<dbReference type="EMBL" id="CP002801">
    <property type="protein sequence ID" value="AEH11174.1"/>
    <property type="molecule type" value="Genomic_DNA"/>
</dbReference>
<dbReference type="Pfam" id="PF00291">
    <property type="entry name" value="PALP"/>
    <property type="match status" value="1"/>
</dbReference>
<evidence type="ECO:0000256" key="2">
    <source>
        <dbReference type="ARBA" id="ARBA00001933"/>
    </source>
</evidence>
<dbReference type="InterPro" id="IPR036052">
    <property type="entry name" value="TrpB-like_PALP_sf"/>
</dbReference>
<dbReference type="InterPro" id="IPR001926">
    <property type="entry name" value="TrpB-like_PALP"/>
</dbReference>
<dbReference type="CDD" id="cd01562">
    <property type="entry name" value="Thr-dehyd"/>
    <property type="match status" value="1"/>
</dbReference>
<dbReference type="eggNOG" id="COG1171">
    <property type="taxonomic scope" value="Bacteria"/>
</dbReference>
<dbReference type="Proteomes" id="UP000001549">
    <property type="component" value="Chromosome"/>
</dbReference>
<name>F8B621_9ACTN</name>
<dbReference type="PANTHER" id="PTHR48078:SF6">
    <property type="entry name" value="L-THREONINE DEHYDRATASE CATABOLIC TDCB"/>
    <property type="match status" value="1"/>
</dbReference>
<dbReference type="AlphaFoldDB" id="F8B621"/>